<evidence type="ECO:0000259" key="6">
    <source>
        <dbReference type="PROSITE" id="PS50178"/>
    </source>
</evidence>
<keyword evidence="3" id="KW-0862">Zinc</keyword>
<keyword evidence="2 4" id="KW-0863">Zinc-finger</keyword>
<dbReference type="PANTHER" id="PTHR23164:SF30">
    <property type="entry name" value="EARLY ENDOSOME ANTIGEN 1"/>
    <property type="match status" value="1"/>
</dbReference>
<dbReference type="PROSITE" id="PS50178">
    <property type="entry name" value="ZF_FYVE"/>
    <property type="match status" value="1"/>
</dbReference>
<evidence type="ECO:0000256" key="3">
    <source>
        <dbReference type="ARBA" id="ARBA00022833"/>
    </source>
</evidence>
<feature type="compositionally biased region" description="Basic and acidic residues" evidence="5">
    <location>
        <begin position="352"/>
        <end position="365"/>
    </location>
</feature>
<feature type="region of interest" description="Disordered" evidence="5">
    <location>
        <begin position="197"/>
        <end position="290"/>
    </location>
</feature>
<organism evidence="7 8">
    <name type="scientific">Trypanosoma conorhini</name>
    <dbReference type="NCBI Taxonomy" id="83891"/>
    <lineage>
        <taxon>Eukaryota</taxon>
        <taxon>Discoba</taxon>
        <taxon>Euglenozoa</taxon>
        <taxon>Kinetoplastea</taxon>
        <taxon>Metakinetoplastina</taxon>
        <taxon>Trypanosomatida</taxon>
        <taxon>Trypanosomatidae</taxon>
        <taxon>Trypanosoma</taxon>
    </lineage>
</organism>
<evidence type="ECO:0000313" key="8">
    <source>
        <dbReference type="Proteomes" id="UP000284403"/>
    </source>
</evidence>
<dbReference type="InterPro" id="IPR000306">
    <property type="entry name" value="Znf_FYVE"/>
</dbReference>
<protein>
    <submittedName>
        <fullName evidence="7">Putative zinc finger protein</fullName>
    </submittedName>
</protein>
<dbReference type="AlphaFoldDB" id="A0A422PVJ4"/>
<gene>
    <name evidence="7" type="ORF">Tco025E_03410</name>
</gene>
<comment type="caution">
    <text evidence="7">The sequence shown here is derived from an EMBL/GenBank/DDBJ whole genome shotgun (WGS) entry which is preliminary data.</text>
</comment>
<dbReference type="GeneID" id="40317021"/>
<keyword evidence="8" id="KW-1185">Reference proteome</keyword>
<evidence type="ECO:0000256" key="5">
    <source>
        <dbReference type="SAM" id="MobiDB-lite"/>
    </source>
</evidence>
<dbReference type="InterPro" id="IPR017455">
    <property type="entry name" value="Znf_FYVE-rel"/>
</dbReference>
<dbReference type="Pfam" id="PF01363">
    <property type="entry name" value="FYVE"/>
    <property type="match status" value="1"/>
</dbReference>
<dbReference type="Gene3D" id="3.30.40.10">
    <property type="entry name" value="Zinc/RING finger domain, C3HC4 (zinc finger)"/>
    <property type="match status" value="1"/>
</dbReference>
<dbReference type="RefSeq" id="XP_029229633.1">
    <property type="nucleotide sequence ID" value="XM_029370328.1"/>
</dbReference>
<feature type="region of interest" description="Disordered" evidence="5">
    <location>
        <begin position="28"/>
        <end position="68"/>
    </location>
</feature>
<dbReference type="Proteomes" id="UP000284403">
    <property type="component" value="Unassembled WGS sequence"/>
</dbReference>
<keyword evidence="1" id="KW-0479">Metal-binding</keyword>
<dbReference type="PANTHER" id="PTHR23164">
    <property type="entry name" value="EARLY ENDOSOME ANTIGEN 1"/>
    <property type="match status" value="1"/>
</dbReference>
<feature type="domain" description="FYVE-type" evidence="6">
    <location>
        <begin position="458"/>
        <end position="494"/>
    </location>
</feature>
<feature type="region of interest" description="Disordered" evidence="5">
    <location>
        <begin position="347"/>
        <end position="373"/>
    </location>
</feature>
<name>A0A422PVJ4_9TRYP</name>
<dbReference type="InterPro" id="IPR011011">
    <property type="entry name" value="Znf_FYVE_PHD"/>
</dbReference>
<dbReference type="SMART" id="SM00064">
    <property type="entry name" value="FYVE"/>
    <property type="match status" value="1"/>
</dbReference>
<evidence type="ECO:0000256" key="2">
    <source>
        <dbReference type="ARBA" id="ARBA00022771"/>
    </source>
</evidence>
<reference evidence="7 8" key="1">
    <citation type="journal article" date="2018" name="BMC Genomics">
        <title>Genomic comparison of Trypanosoma conorhini and Trypanosoma rangeli to Trypanosoma cruzi strains of high and low virulence.</title>
        <authorList>
            <person name="Bradwell K.R."/>
            <person name="Koparde V.N."/>
            <person name="Matveyev A.V."/>
            <person name="Serrano M.G."/>
            <person name="Alves J.M."/>
            <person name="Parikh H."/>
            <person name="Huang B."/>
            <person name="Lee V."/>
            <person name="Espinosa-Alvarez O."/>
            <person name="Ortiz P.A."/>
            <person name="Costa-Martins A.G."/>
            <person name="Teixeira M.M."/>
            <person name="Buck G.A."/>
        </authorList>
    </citation>
    <scope>NUCLEOTIDE SEQUENCE [LARGE SCALE GENOMIC DNA]</scope>
    <source>
        <strain evidence="7 8">025E</strain>
    </source>
</reference>
<evidence type="ECO:0000256" key="1">
    <source>
        <dbReference type="ARBA" id="ARBA00022723"/>
    </source>
</evidence>
<dbReference type="GO" id="GO:0008270">
    <property type="term" value="F:zinc ion binding"/>
    <property type="evidence" value="ECO:0007669"/>
    <property type="project" value="UniProtKB-KW"/>
</dbReference>
<feature type="region of interest" description="Disordered" evidence="5">
    <location>
        <begin position="97"/>
        <end position="127"/>
    </location>
</feature>
<dbReference type="InterPro" id="IPR013083">
    <property type="entry name" value="Znf_RING/FYVE/PHD"/>
</dbReference>
<evidence type="ECO:0000256" key="4">
    <source>
        <dbReference type="PROSITE-ProRule" id="PRU00091"/>
    </source>
</evidence>
<evidence type="ECO:0000313" key="7">
    <source>
        <dbReference type="EMBL" id="RNF21785.1"/>
    </source>
</evidence>
<feature type="compositionally biased region" description="Basic and acidic residues" evidence="5">
    <location>
        <begin position="249"/>
        <end position="261"/>
    </location>
</feature>
<proteinExistence type="predicted"/>
<feature type="compositionally biased region" description="Basic and acidic residues" evidence="5">
    <location>
        <begin position="112"/>
        <end position="124"/>
    </location>
</feature>
<dbReference type="OrthoDB" id="660555at2759"/>
<sequence length="708" mass="77073">MPFSHHGRSDLSSSALLGLNDLLHQPVGEAARAGHPGAGSRSCEESVVSRHSSVSGEDAEGKAHAQANTEAKALDAHALLTVASSVEEMLSIPDDEKLEDEVLVVPQNPVRPSEDGEGKDDGRRPPSPFLVLCYGARGGELTSSGPVDVNVIDLEKELAGVRNKLRAVRGDEEERRQKLYEVWKLEAKSKAAFSLASPRMLRGGGKPSQTATSAEDDADASRTAFPDAASSVIGNAGSVAKGSPLPPPKTERVREDEKDAGNETLVGQASDGCEDDTGSSSFARTPKKKKGAMTVDSTDVCTNNFSLGNWKGVPVSRACQPQHRDVNRAGKRRLRGKRTKKIQSPVLATTAKGDEKSTAGDERSARGTRPVARGDKEVVNGCRDDDEEVDFASCPLRLMQTGSGGMLEFVFDDDDAAKRKTFHEAETALMLAEQRILLQMETLHHNRLKTGKHYWQSNESVSHCTRCGRPFSITVRKHHCRRCGVLLCNDCCSQVGRDMYALQTEATSKMEEEDVLLVNEDGESQDTAAAAAEGTSSPRNEYEWMFDTCDLTDGSSWRQDGGDDDKNAAQFCKLTASNAAQESGRGRGGLKVRTAPWCRICNCCYLICLRARIERNYSDVLSDGRRRFHVLRDDEQAFTNLNMAWEARVAQLDVLKHLIVERATSAAQGKIDHIASLFREWVRSLGRRVEKPPVEGSSSRSSCGSGGQ</sequence>
<accession>A0A422PVJ4</accession>
<dbReference type="EMBL" id="MKKU01000149">
    <property type="protein sequence ID" value="RNF21785.1"/>
    <property type="molecule type" value="Genomic_DNA"/>
</dbReference>
<dbReference type="SUPFAM" id="SSF57903">
    <property type="entry name" value="FYVE/PHD zinc finger"/>
    <property type="match status" value="1"/>
</dbReference>